<dbReference type="InterPro" id="IPR000928">
    <property type="entry name" value="SNAP-25_dom"/>
</dbReference>
<dbReference type="FunFam" id="1.20.5.110:FF:000007">
    <property type="entry name" value="Synaptosomal-associated protein"/>
    <property type="match status" value="1"/>
</dbReference>
<keyword evidence="4" id="KW-0771">Synaptosome</keyword>
<evidence type="ECO:0000256" key="12">
    <source>
        <dbReference type="SAM" id="MobiDB-lite"/>
    </source>
</evidence>
<protein>
    <recommendedName>
        <fullName evidence="10">Synaptosomal-associated protein</fullName>
    </recommendedName>
</protein>
<reference evidence="14" key="2">
    <citation type="submission" date="2025-09" db="UniProtKB">
        <authorList>
            <consortium name="Ensembl"/>
        </authorList>
    </citation>
    <scope>IDENTIFICATION</scope>
</reference>
<evidence type="ECO:0000256" key="10">
    <source>
        <dbReference type="RuleBase" id="RU003496"/>
    </source>
</evidence>
<dbReference type="InterPro" id="IPR039077">
    <property type="entry name" value="SNAP-25_N_SNARE_chord"/>
</dbReference>
<evidence type="ECO:0000256" key="11">
    <source>
        <dbReference type="SAM" id="Coils"/>
    </source>
</evidence>
<feature type="region of interest" description="Disordered" evidence="12">
    <location>
        <begin position="1"/>
        <end position="31"/>
    </location>
</feature>
<keyword evidence="15" id="KW-1185">Reference proteome</keyword>
<dbReference type="AlphaFoldDB" id="A0A8C7Y076"/>
<dbReference type="CDD" id="cd15894">
    <property type="entry name" value="SNARE_SNAP25N"/>
    <property type="match status" value="1"/>
</dbReference>
<keyword evidence="6" id="KW-0770">Synapse</keyword>
<dbReference type="InterPro" id="IPR000727">
    <property type="entry name" value="T_SNARE_dom"/>
</dbReference>
<evidence type="ECO:0000256" key="5">
    <source>
        <dbReference type="ARBA" id="ARBA00022737"/>
    </source>
</evidence>
<accession>A0A8C7Y076</accession>
<keyword evidence="3" id="KW-1003">Cell membrane</keyword>
<evidence type="ECO:0000256" key="2">
    <source>
        <dbReference type="ARBA" id="ARBA00009480"/>
    </source>
</evidence>
<evidence type="ECO:0000256" key="6">
    <source>
        <dbReference type="ARBA" id="ARBA00023018"/>
    </source>
</evidence>
<dbReference type="Gene3D" id="1.20.5.110">
    <property type="match status" value="2"/>
</dbReference>
<comment type="subcellular location">
    <subcellularLocation>
        <location evidence="1">Cell membrane</location>
    </subcellularLocation>
    <subcellularLocation>
        <location evidence="9">Synapse</location>
        <location evidence="9">Synaptosome</location>
    </subcellularLocation>
</comment>
<feature type="domain" description="T-SNARE coiled-coil homology" evidence="13">
    <location>
        <begin position="22"/>
        <end position="84"/>
    </location>
</feature>
<feature type="coiled-coil region" evidence="11">
    <location>
        <begin position="60"/>
        <end position="87"/>
    </location>
</feature>
<dbReference type="SUPFAM" id="SSF58038">
    <property type="entry name" value="SNARE fusion complex"/>
    <property type="match status" value="2"/>
</dbReference>
<evidence type="ECO:0000313" key="14">
    <source>
        <dbReference type="Ensembl" id="ENSOSIP00000020233.1"/>
    </source>
</evidence>
<sequence>MASNRLDPPILTEQEELQRRANQVTDESLESTRRMIQLVEESKDVGIRTVVMLDEQGEQLERIDEGLDQINSDMKEAEKNLTDLGKCCGLCSCEKLKAFEESGAYKAVWGGASSQDGVVSNQPPPSSRVVDEREQMIMSGGYIRRCRGVWRSSNKALCGAAAGQTASLSGVRVCSRVTDDAREDEMEENLAHVGSIVGNLKSMALDIGSELESQNDQIDRIRDKVRRPGGEPLPQGPEHRQTFRFGWKTLGLPEQTLQTPAGGRLKDPLQLCSGVLTS</sequence>
<dbReference type="GeneTree" id="ENSGT00950000182843"/>
<keyword evidence="7 11" id="KW-0175">Coiled coil</keyword>
<evidence type="ECO:0000259" key="13">
    <source>
        <dbReference type="PROSITE" id="PS50192"/>
    </source>
</evidence>
<dbReference type="GO" id="GO:0005249">
    <property type="term" value="F:voltage-gated potassium channel activity"/>
    <property type="evidence" value="ECO:0007669"/>
    <property type="project" value="InterPro"/>
</dbReference>
<dbReference type="GO" id="GO:0098793">
    <property type="term" value="C:presynapse"/>
    <property type="evidence" value="ECO:0007669"/>
    <property type="project" value="GOC"/>
</dbReference>
<dbReference type="Pfam" id="PF00835">
    <property type="entry name" value="SNAP-25"/>
    <property type="match status" value="1"/>
</dbReference>
<evidence type="ECO:0000256" key="3">
    <source>
        <dbReference type="ARBA" id="ARBA00022475"/>
    </source>
</evidence>
<dbReference type="PANTHER" id="PTHR19305:SF22">
    <property type="entry name" value="SYNAPTOSOMAL-ASSOCIATED PROTEIN"/>
    <property type="match status" value="1"/>
</dbReference>
<reference evidence="14" key="1">
    <citation type="submission" date="2025-08" db="UniProtKB">
        <authorList>
            <consortium name="Ensembl"/>
        </authorList>
    </citation>
    <scope>IDENTIFICATION</scope>
</reference>
<dbReference type="PROSITE" id="PS50192">
    <property type="entry name" value="T_SNARE"/>
    <property type="match status" value="2"/>
</dbReference>
<evidence type="ECO:0000256" key="4">
    <source>
        <dbReference type="ARBA" id="ARBA00022599"/>
    </source>
</evidence>
<keyword evidence="5" id="KW-0677">Repeat</keyword>
<evidence type="ECO:0000256" key="7">
    <source>
        <dbReference type="ARBA" id="ARBA00023054"/>
    </source>
</evidence>
<feature type="domain" description="T-SNARE coiled-coil homology" evidence="13">
    <location>
        <begin position="180"/>
        <end position="225"/>
    </location>
</feature>
<dbReference type="GO" id="GO:0016082">
    <property type="term" value="P:synaptic vesicle priming"/>
    <property type="evidence" value="ECO:0007669"/>
    <property type="project" value="TreeGrafter"/>
</dbReference>
<proteinExistence type="inferred from homology"/>
<evidence type="ECO:0000313" key="15">
    <source>
        <dbReference type="Proteomes" id="UP000694383"/>
    </source>
</evidence>
<dbReference type="SMART" id="SM00397">
    <property type="entry name" value="t_SNARE"/>
    <property type="match status" value="2"/>
</dbReference>
<dbReference type="GO" id="GO:0017075">
    <property type="term" value="F:syntaxin-1 binding"/>
    <property type="evidence" value="ECO:0007669"/>
    <property type="project" value="InterPro"/>
</dbReference>
<evidence type="ECO:0000256" key="8">
    <source>
        <dbReference type="ARBA" id="ARBA00023136"/>
    </source>
</evidence>
<dbReference type="GO" id="GO:0043005">
    <property type="term" value="C:neuron projection"/>
    <property type="evidence" value="ECO:0007669"/>
    <property type="project" value="UniProtKB-KW"/>
</dbReference>
<organism evidence="14 15">
    <name type="scientific">Oryzias sinensis</name>
    <name type="common">Chinese medaka</name>
    <dbReference type="NCBI Taxonomy" id="183150"/>
    <lineage>
        <taxon>Eukaryota</taxon>
        <taxon>Metazoa</taxon>
        <taxon>Chordata</taxon>
        <taxon>Craniata</taxon>
        <taxon>Vertebrata</taxon>
        <taxon>Euteleostomi</taxon>
        <taxon>Actinopterygii</taxon>
        <taxon>Neopterygii</taxon>
        <taxon>Teleostei</taxon>
        <taxon>Neoteleostei</taxon>
        <taxon>Acanthomorphata</taxon>
        <taxon>Ovalentaria</taxon>
        <taxon>Atherinomorphae</taxon>
        <taxon>Beloniformes</taxon>
        <taxon>Adrianichthyidae</taxon>
        <taxon>Oryziinae</taxon>
        <taxon>Oryzias</taxon>
    </lineage>
</organism>
<comment type="similarity">
    <text evidence="2 10">Belongs to the SNAP-25 family.</text>
</comment>
<name>A0A8C7Y076_9TELE</name>
<dbReference type="GO" id="GO:0031629">
    <property type="term" value="P:synaptic vesicle fusion to presynaptic active zone membrane"/>
    <property type="evidence" value="ECO:0007669"/>
    <property type="project" value="TreeGrafter"/>
</dbReference>
<dbReference type="GO" id="GO:0005886">
    <property type="term" value="C:plasma membrane"/>
    <property type="evidence" value="ECO:0007669"/>
    <property type="project" value="UniProtKB-SubCell"/>
</dbReference>
<dbReference type="GO" id="GO:0031201">
    <property type="term" value="C:SNARE complex"/>
    <property type="evidence" value="ECO:0007669"/>
    <property type="project" value="TreeGrafter"/>
</dbReference>
<dbReference type="GO" id="GO:0005484">
    <property type="term" value="F:SNAP receptor activity"/>
    <property type="evidence" value="ECO:0007669"/>
    <property type="project" value="TreeGrafter"/>
</dbReference>
<dbReference type="Ensembl" id="ENSOSIT00000021367.1">
    <property type="protein sequence ID" value="ENSOSIP00000020233.1"/>
    <property type="gene ID" value="ENSOSIG00000010830.1"/>
</dbReference>
<dbReference type="PANTHER" id="PTHR19305">
    <property type="entry name" value="SYNAPTOSOMAL ASSOCIATED PROTEIN"/>
    <property type="match status" value="1"/>
</dbReference>
<evidence type="ECO:0000256" key="9">
    <source>
        <dbReference type="ARBA" id="ARBA00034102"/>
    </source>
</evidence>
<dbReference type="Proteomes" id="UP000694383">
    <property type="component" value="Unplaced"/>
</dbReference>
<keyword evidence="8" id="KW-0472">Membrane</keyword>
<evidence type="ECO:0000256" key="1">
    <source>
        <dbReference type="ARBA" id="ARBA00004236"/>
    </source>
</evidence>